<protein>
    <recommendedName>
        <fullName evidence="3">DNA-3-methyladenine glycosylase II</fullName>
        <ecNumber evidence="3">3.2.2.21</ecNumber>
    </recommendedName>
</protein>
<dbReference type="Pfam" id="PF12833">
    <property type="entry name" value="HTH_18"/>
    <property type="match status" value="1"/>
</dbReference>
<dbReference type="InterPro" id="IPR023170">
    <property type="entry name" value="HhH_base_excis_C"/>
</dbReference>
<keyword evidence="11" id="KW-0378">Hydrolase</keyword>
<dbReference type="GO" id="GO:0008725">
    <property type="term" value="F:DNA-3-methyladenine glycosylase activity"/>
    <property type="evidence" value="ECO:0007669"/>
    <property type="project" value="TreeGrafter"/>
</dbReference>
<keyword evidence="6" id="KW-0805">Transcription regulation</keyword>
<keyword evidence="4" id="KW-0489">Methyltransferase</keyword>
<dbReference type="EC" id="3.2.2.21" evidence="3"/>
<dbReference type="Pfam" id="PF00730">
    <property type="entry name" value="HhH-GPD"/>
    <property type="match status" value="1"/>
</dbReference>
<evidence type="ECO:0000256" key="2">
    <source>
        <dbReference type="ARBA" id="ARBA00001947"/>
    </source>
</evidence>
<dbReference type="RefSeq" id="WP_145257649.1">
    <property type="nucleotide sequence ID" value="NZ_CP036279.1"/>
</dbReference>
<dbReference type="GO" id="GO:0006285">
    <property type="term" value="P:base-excision repair, AP site formation"/>
    <property type="evidence" value="ECO:0007669"/>
    <property type="project" value="TreeGrafter"/>
</dbReference>
<dbReference type="Gene3D" id="3.40.10.10">
    <property type="entry name" value="DNA Methylphosphotriester Repair Domain"/>
    <property type="match status" value="1"/>
</dbReference>
<dbReference type="SMART" id="SM01009">
    <property type="entry name" value="AlkA_N"/>
    <property type="match status" value="1"/>
</dbReference>
<gene>
    <name evidence="11" type="primary">alkA</name>
    <name evidence="11" type="ORF">Pan216_18540</name>
</gene>
<dbReference type="PANTHER" id="PTHR43003:SF13">
    <property type="entry name" value="DNA-3-METHYLADENINE GLYCOSYLASE 2"/>
    <property type="match status" value="1"/>
</dbReference>
<dbReference type="GO" id="GO:0032131">
    <property type="term" value="F:alkylated DNA binding"/>
    <property type="evidence" value="ECO:0007669"/>
    <property type="project" value="TreeGrafter"/>
</dbReference>
<dbReference type="SUPFAM" id="SSF57884">
    <property type="entry name" value="Ada DNA repair protein, N-terminal domain (N-Ada 10)"/>
    <property type="match status" value="1"/>
</dbReference>
<dbReference type="InterPro" id="IPR018060">
    <property type="entry name" value="HTH_AraC"/>
</dbReference>
<keyword evidence="12" id="KW-1185">Reference proteome</keyword>
<evidence type="ECO:0000259" key="10">
    <source>
        <dbReference type="PROSITE" id="PS01124"/>
    </source>
</evidence>
<dbReference type="GO" id="GO:0043916">
    <property type="term" value="F:DNA-7-methylguanine glycosylase activity"/>
    <property type="evidence" value="ECO:0007669"/>
    <property type="project" value="TreeGrafter"/>
</dbReference>
<dbReference type="GO" id="GO:0008168">
    <property type="term" value="F:methyltransferase activity"/>
    <property type="evidence" value="ECO:0007669"/>
    <property type="project" value="UniProtKB-KW"/>
</dbReference>
<dbReference type="GO" id="GO:0006307">
    <property type="term" value="P:DNA alkylation repair"/>
    <property type="evidence" value="ECO:0007669"/>
    <property type="project" value="TreeGrafter"/>
</dbReference>
<dbReference type="InterPro" id="IPR004026">
    <property type="entry name" value="Ada_DNA_repair_Zn-bd"/>
</dbReference>
<dbReference type="EMBL" id="CP036279">
    <property type="protein sequence ID" value="QDU61001.1"/>
    <property type="molecule type" value="Genomic_DNA"/>
</dbReference>
<dbReference type="SUPFAM" id="SSF46689">
    <property type="entry name" value="Homeodomain-like"/>
    <property type="match status" value="1"/>
</dbReference>
<dbReference type="SUPFAM" id="SSF55945">
    <property type="entry name" value="TATA-box binding protein-like"/>
    <property type="match status" value="1"/>
</dbReference>
<dbReference type="SMART" id="SM00478">
    <property type="entry name" value="ENDO3c"/>
    <property type="match status" value="1"/>
</dbReference>
<dbReference type="GO" id="GO:0032993">
    <property type="term" value="C:protein-DNA complex"/>
    <property type="evidence" value="ECO:0007669"/>
    <property type="project" value="TreeGrafter"/>
</dbReference>
<dbReference type="SMART" id="SM00342">
    <property type="entry name" value="HTH_ARAC"/>
    <property type="match status" value="1"/>
</dbReference>
<evidence type="ECO:0000256" key="5">
    <source>
        <dbReference type="ARBA" id="ARBA00022763"/>
    </source>
</evidence>
<dbReference type="AlphaFoldDB" id="A0A518B1Y9"/>
<evidence type="ECO:0000256" key="6">
    <source>
        <dbReference type="ARBA" id="ARBA00023015"/>
    </source>
</evidence>
<evidence type="ECO:0000256" key="7">
    <source>
        <dbReference type="ARBA" id="ARBA00023159"/>
    </source>
</evidence>
<dbReference type="GO" id="GO:0008270">
    <property type="term" value="F:zinc ion binding"/>
    <property type="evidence" value="ECO:0007669"/>
    <property type="project" value="InterPro"/>
</dbReference>
<dbReference type="Gene3D" id="1.10.10.60">
    <property type="entry name" value="Homeodomain-like"/>
    <property type="match status" value="1"/>
</dbReference>
<dbReference type="InterPro" id="IPR003265">
    <property type="entry name" value="HhH-GPD_domain"/>
</dbReference>
<comment type="catalytic activity">
    <reaction evidence="1">
        <text>Hydrolysis of alkylated DNA, releasing 3-methyladenine, 3-methylguanine, 7-methylguanine and 7-methyladenine.</text>
        <dbReference type="EC" id="3.2.2.21"/>
    </reaction>
</comment>
<dbReference type="PANTHER" id="PTHR43003">
    <property type="entry name" value="DNA-3-METHYLADENINE GLYCOSYLASE"/>
    <property type="match status" value="1"/>
</dbReference>
<dbReference type="InterPro" id="IPR035451">
    <property type="entry name" value="Ada-like_dom_sf"/>
</dbReference>
<keyword evidence="11" id="KW-0326">Glycosidase</keyword>
<keyword evidence="9" id="KW-0234">DNA repair</keyword>
<dbReference type="Pfam" id="PF02805">
    <property type="entry name" value="Ada_Zn_binding"/>
    <property type="match status" value="1"/>
</dbReference>
<dbReference type="Pfam" id="PF06029">
    <property type="entry name" value="AlkA_N"/>
    <property type="match status" value="1"/>
</dbReference>
<dbReference type="GO" id="GO:0043565">
    <property type="term" value="F:sequence-specific DNA binding"/>
    <property type="evidence" value="ECO:0007669"/>
    <property type="project" value="InterPro"/>
</dbReference>
<dbReference type="KEGG" id="knv:Pan216_18540"/>
<dbReference type="GO" id="GO:0032259">
    <property type="term" value="P:methylation"/>
    <property type="evidence" value="ECO:0007669"/>
    <property type="project" value="UniProtKB-KW"/>
</dbReference>
<dbReference type="GO" id="GO:0003700">
    <property type="term" value="F:DNA-binding transcription factor activity"/>
    <property type="evidence" value="ECO:0007669"/>
    <property type="project" value="InterPro"/>
</dbReference>
<comment type="cofactor">
    <cofactor evidence="2">
        <name>Zn(2+)</name>
        <dbReference type="ChEBI" id="CHEBI:29105"/>
    </cofactor>
</comment>
<keyword evidence="7" id="KW-0010">Activator</keyword>
<dbReference type="InterPro" id="IPR010316">
    <property type="entry name" value="AlkA_N"/>
</dbReference>
<dbReference type="InterPro" id="IPR051912">
    <property type="entry name" value="Alkylbase_DNA_Glycosylase/TA"/>
</dbReference>
<accession>A0A518B1Y9</accession>
<dbReference type="PROSITE" id="PS01124">
    <property type="entry name" value="HTH_ARAC_FAMILY_2"/>
    <property type="match status" value="1"/>
</dbReference>
<evidence type="ECO:0000313" key="11">
    <source>
        <dbReference type="EMBL" id="QDU61001.1"/>
    </source>
</evidence>
<reference evidence="11 12" key="1">
    <citation type="submission" date="2019-02" db="EMBL/GenBank/DDBJ databases">
        <title>Deep-cultivation of Planctomycetes and their phenomic and genomic characterization uncovers novel biology.</title>
        <authorList>
            <person name="Wiegand S."/>
            <person name="Jogler M."/>
            <person name="Boedeker C."/>
            <person name="Pinto D."/>
            <person name="Vollmers J."/>
            <person name="Rivas-Marin E."/>
            <person name="Kohn T."/>
            <person name="Peeters S.H."/>
            <person name="Heuer A."/>
            <person name="Rast P."/>
            <person name="Oberbeckmann S."/>
            <person name="Bunk B."/>
            <person name="Jeske O."/>
            <person name="Meyerdierks A."/>
            <person name="Storesund J.E."/>
            <person name="Kallscheuer N."/>
            <person name="Luecker S."/>
            <person name="Lage O.M."/>
            <person name="Pohl T."/>
            <person name="Merkel B.J."/>
            <person name="Hornburger P."/>
            <person name="Mueller R.-W."/>
            <person name="Bruemmer F."/>
            <person name="Labrenz M."/>
            <person name="Spormann A.M."/>
            <person name="Op den Camp H."/>
            <person name="Overmann J."/>
            <person name="Amann R."/>
            <person name="Jetten M.S.M."/>
            <person name="Mascher T."/>
            <person name="Medema M.H."/>
            <person name="Devos D.P."/>
            <person name="Kaster A.-K."/>
            <person name="Ovreas L."/>
            <person name="Rohde M."/>
            <person name="Galperin M.Y."/>
            <person name="Jogler C."/>
        </authorList>
    </citation>
    <scope>NUCLEOTIDE SEQUENCE [LARGE SCALE GENOMIC DNA]</scope>
    <source>
        <strain evidence="11 12">Pan216</strain>
    </source>
</reference>
<dbReference type="InterPro" id="IPR011257">
    <property type="entry name" value="DNA_glycosylase"/>
</dbReference>
<dbReference type="SUPFAM" id="SSF48150">
    <property type="entry name" value="DNA-glycosylase"/>
    <property type="match status" value="1"/>
</dbReference>
<dbReference type="Gene3D" id="1.10.340.30">
    <property type="entry name" value="Hypothetical protein, domain 2"/>
    <property type="match status" value="1"/>
</dbReference>
<evidence type="ECO:0000256" key="9">
    <source>
        <dbReference type="ARBA" id="ARBA00023204"/>
    </source>
</evidence>
<evidence type="ECO:0000256" key="8">
    <source>
        <dbReference type="ARBA" id="ARBA00023163"/>
    </source>
</evidence>
<sequence>MTLDAESCYRAIAARDERFDGVFFVAVTSTGIYCRPICTARTPRQDRCRYFASAAAAEGQGFRPCLKCRPELAPGFAPVDAGKRMAHVVANRIESGALDDEGSLERLAQEVGLGPRQIRRLLKSELGVSPVGLAQTRRLLLAKQLLTETDLSAADVAFASGFGSVRRFNDLFRRHYQLAPTQLRRSTPAPSEGATSLKLRLAYRPPYAWEEMLEFLAARTTRGVEVVEEGSYVRTVREGDCRGWLRVSPRERRPELVVDVSLSLVPVLAHVLSRVKSLFDLGARPDVIDEHLRSDHRLAESLRRSPGLRVPGAFDGFEIALRAILGQQISVRAATDLAGRVADRFGEPIETPFPTLTHLSPNAPRLAEATVAALAGLGMPGKRASSIRSLAAAVSEQRVALALAPRPEVVVEQLERLDGIGPWTAHYIAMRALRWPDAFPHADLGLRKALGGIGSRELLRESMAWRPWRAYAAMHLWRISQRQNEKGRN</sequence>
<name>A0A518B1Y9_9BACT</name>
<dbReference type="CDD" id="cd00056">
    <property type="entry name" value="ENDO3c"/>
    <property type="match status" value="1"/>
</dbReference>
<dbReference type="InterPro" id="IPR037046">
    <property type="entry name" value="AlkA_N_sf"/>
</dbReference>
<keyword evidence="4" id="KW-0808">Transferase</keyword>
<dbReference type="OrthoDB" id="9783680at2"/>
<organism evidence="11 12">
    <name type="scientific">Kolteria novifilia</name>
    <dbReference type="NCBI Taxonomy" id="2527975"/>
    <lineage>
        <taxon>Bacteria</taxon>
        <taxon>Pseudomonadati</taxon>
        <taxon>Planctomycetota</taxon>
        <taxon>Planctomycetia</taxon>
        <taxon>Kolteriales</taxon>
        <taxon>Kolteriaceae</taxon>
        <taxon>Kolteria</taxon>
    </lineage>
</organism>
<proteinExistence type="predicted"/>
<dbReference type="InterPro" id="IPR009057">
    <property type="entry name" value="Homeodomain-like_sf"/>
</dbReference>
<feature type="domain" description="HTH araC/xylS-type" evidence="10">
    <location>
        <begin position="83"/>
        <end position="186"/>
    </location>
</feature>
<dbReference type="Gene3D" id="3.30.310.20">
    <property type="entry name" value="DNA-3-methyladenine glycosylase AlkA, N-terminal domain"/>
    <property type="match status" value="1"/>
</dbReference>
<evidence type="ECO:0000256" key="1">
    <source>
        <dbReference type="ARBA" id="ARBA00000086"/>
    </source>
</evidence>
<dbReference type="Gene3D" id="1.10.1670.10">
    <property type="entry name" value="Helix-hairpin-Helix base-excision DNA repair enzymes (C-terminal)"/>
    <property type="match status" value="1"/>
</dbReference>
<keyword evidence="5" id="KW-0227">DNA damage</keyword>
<evidence type="ECO:0000313" key="12">
    <source>
        <dbReference type="Proteomes" id="UP000317093"/>
    </source>
</evidence>
<dbReference type="Proteomes" id="UP000317093">
    <property type="component" value="Chromosome"/>
</dbReference>
<dbReference type="GO" id="GO:0005737">
    <property type="term" value="C:cytoplasm"/>
    <property type="evidence" value="ECO:0007669"/>
    <property type="project" value="TreeGrafter"/>
</dbReference>
<keyword evidence="8" id="KW-0804">Transcription</keyword>
<evidence type="ECO:0000256" key="4">
    <source>
        <dbReference type="ARBA" id="ARBA00022603"/>
    </source>
</evidence>
<evidence type="ECO:0000256" key="3">
    <source>
        <dbReference type="ARBA" id="ARBA00012000"/>
    </source>
</evidence>